<protein>
    <recommendedName>
        <fullName evidence="2">DUF7314 domain-containing protein</fullName>
    </recommendedName>
</protein>
<keyword evidence="1" id="KW-1133">Transmembrane helix</keyword>
<name>A0A7D5LCA1_9EURY</name>
<evidence type="ECO:0000313" key="3">
    <source>
        <dbReference type="EMBL" id="QLG63128.1"/>
    </source>
</evidence>
<proteinExistence type="predicted"/>
<keyword evidence="1" id="KW-0472">Membrane</keyword>
<gene>
    <name evidence="3" type="ORF">HUG12_15865</name>
</gene>
<dbReference type="EMBL" id="CP058579">
    <property type="protein sequence ID" value="QLG63128.1"/>
    <property type="molecule type" value="Genomic_DNA"/>
</dbReference>
<keyword evidence="1" id="KW-0812">Transmembrane</keyword>
<evidence type="ECO:0000256" key="1">
    <source>
        <dbReference type="SAM" id="Phobius"/>
    </source>
</evidence>
<reference evidence="3 4" key="1">
    <citation type="submission" date="2020-06" db="EMBL/GenBank/DDBJ databases">
        <title>NJ-3-1, isolated from saline soil.</title>
        <authorList>
            <person name="Cui H.L."/>
            <person name="Shi X."/>
        </authorList>
    </citation>
    <scope>NUCLEOTIDE SEQUENCE [LARGE SCALE GENOMIC DNA]</scope>
    <source>
        <strain evidence="3 4">NJ-3-1</strain>
    </source>
</reference>
<sequence length="90" mass="9831">MADEFIKGLGLLTGGGLAWMVLASWYRTESFESTHQLIAAPPEPANVFDAIGIFLNDVFLWTAVLGALTFWVLVPAVKELGAAYDERRSS</sequence>
<feature type="transmembrane region" description="Helical" evidence="1">
    <location>
        <begin position="58"/>
        <end position="77"/>
    </location>
</feature>
<dbReference type="AlphaFoldDB" id="A0A7D5LCA1"/>
<accession>A0A7D5LCA1</accession>
<evidence type="ECO:0000259" key="2">
    <source>
        <dbReference type="Pfam" id="PF23996"/>
    </source>
</evidence>
<dbReference type="KEGG" id="halu:HUG12_15865"/>
<dbReference type="Proteomes" id="UP000509626">
    <property type="component" value="Chromosome"/>
</dbReference>
<dbReference type="RefSeq" id="WP_179269713.1">
    <property type="nucleotide sequence ID" value="NZ_CP058579.1"/>
</dbReference>
<dbReference type="InterPro" id="IPR055738">
    <property type="entry name" value="DUF7314"/>
</dbReference>
<keyword evidence="4" id="KW-1185">Reference proteome</keyword>
<dbReference type="OrthoDB" id="209648at2157"/>
<evidence type="ECO:0000313" key="4">
    <source>
        <dbReference type="Proteomes" id="UP000509626"/>
    </source>
</evidence>
<feature type="domain" description="DUF7314" evidence="2">
    <location>
        <begin position="1"/>
        <end position="87"/>
    </location>
</feature>
<dbReference type="Pfam" id="PF23996">
    <property type="entry name" value="DUF7314"/>
    <property type="match status" value="1"/>
</dbReference>
<dbReference type="GeneID" id="56038966"/>
<organism evidence="3 4">
    <name type="scientific">Halorarum salinum</name>
    <dbReference type="NCBI Taxonomy" id="2743089"/>
    <lineage>
        <taxon>Archaea</taxon>
        <taxon>Methanobacteriati</taxon>
        <taxon>Methanobacteriota</taxon>
        <taxon>Stenosarchaea group</taxon>
        <taxon>Halobacteria</taxon>
        <taxon>Halobacteriales</taxon>
        <taxon>Haloferacaceae</taxon>
        <taxon>Halorarum</taxon>
    </lineage>
</organism>